<dbReference type="PROSITE" id="PS50287">
    <property type="entry name" value="SRCR_2"/>
    <property type="match status" value="1"/>
</dbReference>
<dbReference type="STRING" id="307972.A0A2G8KDV3"/>
<dbReference type="Pfam" id="PF00530">
    <property type="entry name" value="SRCR"/>
    <property type="match status" value="1"/>
</dbReference>
<evidence type="ECO:0000256" key="2">
    <source>
        <dbReference type="ARBA" id="ARBA00022737"/>
    </source>
</evidence>
<dbReference type="SMART" id="SM00202">
    <property type="entry name" value="SR"/>
    <property type="match status" value="1"/>
</dbReference>
<dbReference type="FunFam" id="3.10.250.10:FF:000001">
    <property type="entry name" value="Lysyl oxidase 4 isoform X1"/>
    <property type="match status" value="1"/>
</dbReference>
<evidence type="ECO:0000256" key="5">
    <source>
        <dbReference type="PROSITE-ProRule" id="PRU00196"/>
    </source>
</evidence>
<evidence type="ECO:0000259" key="6">
    <source>
        <dbReference type="PROSITE" id="PS50287"/>
    </source>
</evidence>
<dbReference type="EMBL" id="MRZV01000661">
    <property type="protein sequence ID" value="PIK46176.1"/>
    <property type="molecule type" value="Genomic_DNA"/>
</dbReference>
<evidence type="ECO:0000256" key="3">
    <source>
        <dbReference type="ARBA" id="ARBA00023157"/>
    </source>
</evidence>
<dbReference type="PRINTS" id="PR00258">
    <property type="entry name" value="SPERACTRCPTR"/>
</dbReference>
<feature type="disulfide bond" evidence="5">
    <location>
        <begin position="39"/>
        <end position="100"/>
    </location>
</feature>
<accession>A0A2G8KDV3</accession>
<feature type="disulfide bond" evidence="5">
    <location>
        <begin position="26"/>
        <end position="90"/>
    </location>
</feature>
<gene>
    <name evidence="7" type="ORF">BSL78_16968</name>
</gene>
<dbReference type="PANTHER" id="PTHR19331:SF465">
    <property type="entry name" value="EGG PEPTIDE SPERACT RECEPTOR"/>
    <property type="match status" value="1"/>
</dbReference>
<evidence type="ECO:0000256" key="4">
    <source>
        <dbReference type="ARBA" id="ARBA00023180"/>
    </source>
</evidence>
<proteinExistence type="predicted"/>
<dbReference type="InterPro" id="IPR036772">
    <property type="entry name" value="SRCR-like_dom_sf"/>
</dbReference>
<comment type="caution">
    <text evidence="7">The sequence shown here is derived from an EMBL/GenBank/DDBJ whole genome shotgun (WGS) entry which is preliminary data.</text>
</comment>
<keyword evidence="2" id="KW-0677">Repeat</keyword>
<dbReference type="GO" id="GO:0016020">
    <property type="term" value="C:membrane"/>
    <property type="evidence" value="ECO:0007669"/>
    <property type="project" value="InterPro"/>
</dbReference>
<dbReference type="AlphaFoldDB" id="A0A2G8KDV3"/>
<name>A0A2G8KDV3_STIJA</name>
<keyword evidence="3 5" id="KW-1015">Disulfide bond</keyword>
<feature type="domain" description="SRCR" evidence="6">
    <location>
        <begin position="23"/>
        <end position="101"/>
    </location>
</feature>
<dbReference type="Gene3D" id="3.10.250.10">
    <property type="entry name" value="SRCR-like domain"/>
    <property type="match status" value="1"/>
</dbReference>
<keyword evidence="4" id="KW-0325">Glycoprotein</keyword>
<organism evidence="7 8">
    <name type="scientific">Stichopus japonicus</name>
    <name type="common">Sea cucumber</name>
    <dbReference type="NCBI Taxonomy" id="307972"/>
    <lineage>
        <taxon>Eukaryota</taxon>
        <taxon>Metazoa</taxon>
        <taxon>Echinodermata</taxon>
        <taxon>Eleutherozoa</taxon>
        <taxon>Echinozoa</taxon>
        <taxon>Holothuroidea</taxon>
        <taxon>Aspidochirotacea</taxon>
        <taxon>Aspidochirotida</taxon>
        <taxon>Stichopodidae</taxon>
        <taxon>Apostichopus</taxon>
    </lineage>
</organism>
<evidence type="ECO:0000313" key="8">
    <source>
        <dbReference type="Proteomes" id="UP000230750"/>
    </source>
</evidence>
<sequence>MFVLSEVQPQRRASGNLLQWYMGTVCDDDWGVDDASVVCRQLGMGSHVIASSCAKFGEGVGTIWMDNVNCSGSEASLAHCTTSGWGVHNCFHDEDAGVVCQGIFNNICLFYSYFDRIKTVSAQLMIS</sequence>
<dbReference type="SUPFAM" id="SSF56487">
    <property type="entry name" value="SRCR-like"/>
    <property type="match status" value="1"/>
</dbReference>
<dbReference type="PANTHER" id="PTHR19331">
    <property type="entry name" value="SCAVENGER RECEPTOR DOMAIN-CONTAINING"/>
    <property type="match status" value="1"/>
</dbReference>
<evidence type="ECO:0000256" key="1">
    <source>
        <dbReference type="ARBA" id="ARBA00022729"/>
    </source>
</evidence>
<dbReference type="OrthoDB" id="536948at2759"/>
<evidence type="ECO:0000313" key="7">
    <source>
        <dbReference type="EMBL" id="PIK46176.1"/>
    </source>
</evidence>
<protein>
    <submittedName>
        <fullName evidence="7">Deleted in malignant brain tumors 1 protein</fullName>
    </submittedName>
</protein>
<keyword evidence="1" id="KW-0732">Signal</keyword>
<keyword evidence="8" id="KW-1185">Reference proteome</keyword>
<reference evidence="7 8" key="1">
    <citation type="journal article" date="2017" name="PLoS Biol.">
        <title>The sea cucumber genome provides insights into morphological evolution and visceral regeneration.</title>
        <authorList>
            <person name="Zhang X."/>
            <person name="Sun L."/>
            <person name="Yuan J."/>
            <person name="Sun Y."/>
            <person name="Gao Y."/>
            <person name="Zhang L."/>
            <person name="Li S."/>
            <person name="Dai H."/>
            <person name="Hamel J.F."/>
            <person name="Liu C."/>
            <person name="Yu Y."/>
            <person name="Liu S."/>
            <person name="Lin W."/>
            <person name="Guo K."/>
            <person name="Jin S."/>
            <person name="Xu P."/>
            <person name="Storey K.B."/>
            <person name="Huan P."/>
            <person name="Zhang T."/>
            <person name="Zhou Y."/>
            <person name="Zhang J."/>
            <person name="Lin C."/>
            <person name="Li X."/>
            <person name="Xing L."/>
            <person name="Huo D."/>
            <person name="Sun M."/>
            <person name="Wang L."/>
            <person name="Mercier A."/>
            <person name="Li F."/>
            <person name="Yang H."/>
            <person name="Xiang J."/>
        </authorList>
    </citation>
    <scope>NUCLEOTIDE SEQUENCE [LARGE SCALE GENOMIC DNA]</scope>
    <source>
        <strain evidence="7">Shaxun</strain>
        <tissue evidence="7">Muscle</tissue>
    </source>
</reference>
<dbReference type="InterPro" id="IPR001190">
    <property type="entry name" value="SRCR"/>
</dbReference>
<dbReference type="Proteomes" id="UP000230750">
    <property type="component" value="Unassembled WGS sequence"/>
</dbReference>
<feature type="disulfide bond" evidence="5">
    <location>
        <begin position="70"/>
        <end position="80"/>
    </location>
</feature>